<dbReference type="OrthoDB" id="194705at2"/>
<dbReference type="EMBL" id="VAUV01000007">
    <property type="protein sequence ID" value="TLD70668.1"/>
    <property type="molecule type" value="Genomic_DNA"/>
</dbReference>
<evidence type="ECO:0000256" key="2">
    <source>
        <dbReference type="SAM" id="Phobius"/>
    </source>
</evidence>
<accession>A0A5R8KEC9</accession>
<evidence type="ECO:0000256" key="1">
    <source>
        <dbReference type="SAM" id="MobiDB-lite"/>
    </source>
</evidence>
<organism evidence="3 4">
    <name type="scientific">Phragmitibacter flavus</name>
    <dbReference type="NCBI Taxonomy" id="2576071"/>
    <lineage>
        <taxon>Bacteria</taxon>
        <taxon>Pseudomonadati</taxon>
        <taxon>Verrucomicrobiota</taxon>
        <taxon>Verrucomicrobiia</taxon>
        <taxon>Verrucomicrobiales</taxon>
        <taxon>Verrucomicrobiaceae</taxon>
        <taxon>Phragmitibacter</taxon>
    </lineage>
</organism>
<comment type="caution">
    <text evidence="3">The sequence shown here is derived from an EMBL/GenBank/DDBJ whole genome shotgun (WGS) entry which is preliminary data.</text>
</comment>
<keyword evidence="2" id="KW-0472">Membrane</keyword>
<dbReference type="AlphaFoldDB" id="A0A5R8KEC9"/>
<reference evidence="3 4" key="1">
    <citation type="submission" date="2019-05" db="EMBL/GenBank/DDBJ databases">
        <title>Verrucobacter flavum gen. nov., sp. nov. a new member of the family Verrucomicrobiaceae.</title>
        <authorList>
            <person name="Szuroczki S."/>
            <person name="Abbaszade G."/>
            <person name="Szabo A."/>
            <person name="Felfoldi T."/>
            <person name="Schumann P."/>
            <person name="Boka K."/>
            <person name="Keki Z."/>
            <person name="Toumi M."/>
            <person name="Toth E."/>
        </authorList>
    </citation>
    <scope>NUCLEOTIDE SEQUENCE [LARGE SCALE GENOMIC DNA]</scope>
    <source>
        <strain evidence="3 4">MG-N-17</strain>
    </source>
</reference>
<evidence type="ECO:0000313" key="4">
    <source>
        <dbReference type="Proteomes" id="UP000306196"/>
    </source>
</evidence>
<evidence type="ECO:0000313" key="3">
    <source>
        <dbReference type="EMBL" id="TLD70668.1"/>
    </source>
</evidence>
<name>A0A5R8KEC9_9BACT</name>
<proteinExistence type="predicted"/>
<feature type="compositionally biased region" description="Basic and acidic residues" evidence="1">
    <location>
        <begin position="255"/>
        <end position="268"/>
    </location>
</feature>
<keyword evidence="4" id="KW-1185">Reference proteome</keyword>
<dbReference type="RefSeq" id="WP_138086140.1">
    <property type="nucleotide sequence ID" value="NZ_VAUV01000007.1"/>
</dbReference>
<keyword evidence="2" id="KW-0812">Transmembrane</keyword>
<sequence length="268" mass="30497">MSETSGPKDDKGAIVCHVTRWYYRRMGLLTAMFIGMGLYFIYDGKWGYPKKNEVAERKEWFEREVVGTGTPPAAGSYEEAKAAGPEAITLWMEEARKKQWVVSSQMQEPRWDDFAAPYGWASDPKKYSAEEIEQQFWWGGVVLAGGFFTGILLLLNRNKKFIGHPEHMVMPNGVEVRYDSVFKVDKRKWDNKGLAYAFYKPSEEAASRKAVIDDLKFGGADKVLTRLLENFSGELIEKVQEPEHEGTESQAESKATPEVETEAKKEEV</sequence>
<feature type="compositionally biased region" description="Basic and acidic residues" evidence="1">
    <location>
        <begin position="238"/>
        <end position="247"/>
    </location>
</feature>
<keyword evidence="2" id="KW-1133">Transmembrane helix</keyword>
<gene>
    <name evidence="3" type="ORF">FEM03_10150</name>
</gene>
<protein>
    <submittedName>
        <fullName evidence="3">Uncharacterized protein</fullName>
    </submittedName>
</protein>
<feature type="transmembrane region" description="Helical" evidence="2">
    <location>
        <begin position="136"/>
        <end position="155"/>
    </location>
</feature>
<feature type="region of interest" description="Disordered" evidence="1">
    <location>
        <begin position="238"/>
        <end position="268"/>
    </location>
</feature>
<dbReference type="Proteomes" id="UP000306196">
    <property type="component" value="Unassembled WGS sequence"/>
</dbReference>
<feature type="transmembrane region" description="Helical" evidence="2">
    <location>
        <begin position="21"/>
        <end position="42"/>
    </location>
</feature>